<evidence type="ECO:0000313" key="2">
    <source>
        <dbReference type="Proteomes" id="UP000199494"/>
    </source>
</evidence>
<dbReference type="STRING" id="530584.SAMN05421630_113117"/>
<reference evidence="1 2" key="1">
    <citation type="submission" date="2016-10" db="EMBL/GenBank/DDBJ databases">
        <authorList>
            <person name="de Groot N.N."/>
        </authorList>
    </citation>
    <scope>NUCLEOTIDE SEQUENCE [LARGE SCALE GENOMIC DNA]</scope>
    <source>
        <strain evidence="1 2">CGMCC 4.5506</strain>
    </source>
</reference>
<evidence type="ECO:0000313" key="1">
    <source>
        <dbReference type="EMBL" id="SDD85046.1"/>
    </source>
</evidence>
<protein>
    <submittedName>
        <fullName evidence="1">Uncharacterized protein</fullName>
    </submittedName>
</protein>
<accession>A0A222VTG8</accession>
<dbReference type="EMBL" id="FMZE01000013">
    <property type="protein sequence ID" value="SDD85046.1"/>
    <property type="molecule type" value="Genomic_DNA"/>
</dbReference>
<sequence>MDQHQTLLGVAGAAPDGWLIVARDALAAGDTGRVGELLAALGKAPTSPREHRFTPQPRGHEAADRALVNRIRNTATACWATMRDGTDRVYLVQADTGHAAIAGAAQRALLESGVDTPRVEVLGPGQPLPSYHERALLASTLLWSVLPGNSVHLARAFDGASAAGPWFAPDHELVVDPAIRWRLLDFLSGGEVVFAASPMTDVVTGSPGVVPADLRSDGTWVWSEASRYYLDRYRLAPDPGLTGHALANRPGDRLTPLTRHRVRAALNPIDQEGPSWRAG</sequence>
<dbReference type="RefSeq" id="WP_091810068.1">
    <property type="nucleotide sequence ID" value="NZ_CP016353.1"/>
</dbReference>
<name>A0A222VTG8_9PSEU</name>
<dbReference type="OrthoDB" id="275232at2"/>
<organism evidence="1 2">
    <name type="scientific">Prauserella marina</name>
    <dbReference type="NCBI Taxonomy" id="530584"/>
    <lineage>
        <taxon>Bacteria</taxon>
        <taxon>Bacillati</taxon>
        <taxon>Actinomycetota</taxon>
        <taxon>Actinomycetes</taxon>
        <taxon>Pseudonocardiales</taxon>
        <taxon>Pseudonocardiaceae</taxon>
        <taxon>Prauserella</taxon>
    </lineage>
</organism>
<proteinExistence type="predicted"/>
<dbReference type="KEGG" id="pmad:BAY61_20775"/>
<gene>
    <name evidence="1" type="ORF">SAMN05421630_113117</name>
</gene>
<dbReference type="AlphaFoldDB" id="A0A222VTG8"/>
<keyword evidence="2" id="KW-1185">Reference proteome</keyword>
<dbReference type="Proteomes" id="UP000199494">
    <property type="component" value="Unassembled WGS sequence"/>
</dbReference>